<feature type="transmembrane region" description="Helical" evidence="7">
    <location>
        <begin position="12"/>
        <end position="33"/>
    </location>
</feature>
<evidence type="ECO:0000256" key="7">
    <source>
        <dbReference type="RuleBase" id="RU363032"/>
    </source>
</evidence>
<dbReference type="GO" id="GO:0005886">
    <property type="term" value="C:plasma membrane"/>
    <property type="evidence" value="ECO:0007669"/>
    <property type="project" value="UniProtKB-SubCell"/>
</dbReference>
<evidence type="ECO:0000256" key="5">
    <source>
        <dbReference type="ARBA" id="ARBA00022989"/>
    </source>
</evidence>
<dbReference type="PROSITE" id="PS50928">
    <property type="entry name" value="ABC_TM1"/>
    <property type="match status" value="1"/>
</dbReference>
<evidence type="ECO:0000259" key="8">
    <source>
        <dbReference type="PROSITE" id="PS50928"/>
    </source>
</evidence>
<keyword evidence="3" id="KW-1003">Cell membrane</keyword>
<dbReference type="Pfam" id="PF00528">
    <property type="entry name" value="BPD_transp_1"/>
    <property type="match status" value="1"/>
</dbReference>
<comment type="subcellular location">
    <subcellularLocation>
        <location evidence="1 7">Cell membrane</location>
        <topology evidence="1 7">Multi-pass membrane protein</topology>
    </subcellularLocation>
</comment>
<proteinExistence type="inferred from homology"/>
<dbReference type="InterPro" id="IPR000515">
    <property type="entry name" value="MetI-like"/>
</dbReference>
<accession>A0A1M7Y9P1</accession>
<evidence type="ECO:0000256" key="1">
    <source>
        <dbReference type="ARBA" id="ARBA00004651"/>
    </source>
</evidence>
<protein>
    <submittedName>
        <fullName evidence="9">Putative aldouronate transport system permease protein</fullName>
    </submittedName>
</protein>
<feature type="transmembrane region" description="Helical" evidence="7">
    <location>
        <begin position="74"/>
        <end position="100"/>
    </location>
</feature>
<dbReference type="SUPFAM" id="SSF161098">
    <property type="entry name" value="MetI-like"/>
    <property type="match status" value="1"/>
</dbReference>
<sequence>MKDKIFDRIVLITAYVLTGTFAVICLVPLWMAFCASFTNENTLIREGYSLLIRHFDITSYKIIFTKTNTIYKAYLVTVSMTVLGTMLTVFFTALTAYPLSVKGLKYGGKINLYIYLTMLLNGGLVPNYILITRVLDLKDNFLVLIIPGMINAYNIFLMTNYFKTLPASLAESAKMDGATDFKIFIRIILPLSKPILATIALFAAMGYWNEWYKVLLYIEKPDLYTLQFLIMKLQRELDFLKSELGARAMEAMGNVTLPSLGIRMATAMLSIGPIVLVYPFLQKYFMKGIMIGSVKE</sequence>
<feature type="transmembrane region" description="Helical" evidence="7">
    <location>
        <begin position="141"/>
        <end position="162"/>
    </location>
</feature>
<comment type="similarity">
    <text evidence="7">Belongs to the binding-protein-dependent transport system permease family.</text>
</comment>
<dbReference type="RefSeq" id="WP_073588950.1">
    <property type="nucleotide sequence ID" value="NZ_FRFD01000006.1"/>
</dbReference>
<dbReference type="EMBL" id="FRFD01000006">
    <property type="protein sequence ID" value="SHO49330.1"/>
    <property type="molecule type" value="Genomic_DNA"/>
</dbReference>
<dbReference type="PANTHER" id="PTHR43744">
    <property type="entry name" value="ABC TRANSPORTER PERMEASE PROTEIN MG189-RELATED-RELATED"/>
    <property type="match status" value="1"/>
</dbReference>
<dbReference type="OrthoDB" id="157184at2"/>
<name>A0A1M7Y9P1_9FIRM</name>
<evidence type="ECO:0000313" key="9">
    <source>
        <dbReference type="EMBL" id="SHO49330.1"/>
    </source>
</evidence>
<dbReference type="STRING" id="1121345.SAMN02745217_02256"/>
<feature type="transmembrane region" description="Helical" evidence="7">
    <location>
        <begin position="112"/>
        <end position="135"/>
    </location>
</feature>
<organism evidence="9 10">
    <name type="scientific">Anaerocolumna xylanovorans DSM 12503</name>
    <dbReference type="NCBI Taxonomy" id="1121345"/>
    <lineage>
        <taxon>Bacteria</taxon>
        <taxon>Bacillati</taxon>
        <taxon>Bacillota</taxon>
        <taxon>Clostridia</taxon>
        <taxon>Lachnospirales</taxon>
        <taxon>Lachnospiraceae</taxon>
        <taxon>Anaerocolumna</taxon>
    </lineage>
</organism>
<evidence type="ECO:0000313" key="10">
    <source>
        <dbReference type="Proteomes" id="UP000184612"/>
    </source>
</evidence>
<keyword evidence="6 7" id="KW-0472">Membrane</keyword>
<dbReference type="CDD" id="cd06261">
    <property type="entry name" value="TM_PBP2"/>
    <property type="match status" value="1"/>
</dbReference>
<dbReference type="Gene3D" id="1.10.3720.10">
    <property type="entry name" value="MetI-like"/>
    <property type="match status" value="1"/>
</dbReference>
<evidence type="ECO:0000256" key="2">
    <source>
        <dbReference type="ARBA" id="ARBA00022448"/>
    </source>
</evidence>
<feature type="domain" description="ABC transmembrane type-1" evidence="8">
    <location>
        <begin position="74"/>
        <end position="281"/>
    </location>
</feature>
<dbReference type="InterPro" id="IPR035906">
    <property type="entry name" value="MetI-like_sf"/>
</dbReference>
<dbReference type="PANTHER" id="PTHR43744:SF9">
    <property type="entry name" value="POLYGALACTURONAN_RHAMNOGALACTURONAN TRANSPORT SYSTEM PERMEASE PROTEIN YTCP"/>
    <property type="match status" value="1"/>
</dbReference>
<keyword evidence="4 7" id="KW-0812">Transmembrane</keyword>
<keyword evidence="5 7" id="KW-1133">Transmembrane helix</keyword>
<reference evidence="9 10" key="1">
    <citation type="submission" date="2016-12" db="EMBL/GenBank/DDBJ databases">
        <authorList>
            <person name="Song W.-J."/>
            <person name="Kurnit D.M."/>
        </authorList>
    </citation>
    <scope>NUCLEOTIDE SEQUENCE [LARGE SCALE GENOMIC DNA]</scope>
    <source>
        <strain evidence="9 10">DSM 12503</strain>
    </source>
</reference>
<feature type="transmembrane region" description="Helical" evidence="7">
    <location>
        <begin position="183"/>
        <end position="208"/>
    </location>
</feature>
<gene>
    <name evidence="9" type="ORF">SAMN02745217_02256</name>
</gene>
<evidence type="ECO:0000256" key="4">
    <source>
        <dbReference type="ARBA" id="ARBA00022692"/>
    </source>
</evidence>
<evidence type="ECO:0000256" key="6">
    <source>
        <dbReference type="ARBA" id="ARBA00023136"/>
    </source>
</evidence>
<evidence type="ECO:0000256" key="3">
    <source>
        <dbReference type="ARBA" id="ARBA00022475"/>
    </source>
</evidence>
<dbReference type="AlphaFoldDB" id="A0A1M7Y9P1"/>
<dbReference type="GO" id="GO:0055085">
    <property type="term" value="P:transmembrane transport"/>
    <property type="evidence" value="ECO:0007669"/>
    <property type="project" value="InterPro"/>
</dbReference>
<dbReference type="Proteomes" id="UP000184612">
    <property type="component" value="Unassembled WGS sequence"/>
</dbReference>
<feature type="transmembrane region" description="Helical" evidence="7">
    <location>
        <begin position="260"/>
        <end position="281"/>
    </location>
</feature>
<keyword evidence="10" id="KW-1185">Reference proteome</keyword>
<keyword evidence="2 7" id="KW-0813">Transport</keyword>